<sequence length="248" mass="29648">MGKDNKHEAKYKFYKNNIFTSLKTILFLTLENIEDKELQLIILLTRVSELMLSYEYDVFLGKQEKPNYASYWKNVNNFFIEGDNYSKKLKKAIEKLGDITEEYRNPVQHHYVITKPMSNVIKDSYDIIFDIMSSNISKNTVSKIFSENRKIHLEYCILYCKIKDIACILDKLMFKYKDDFSNIYHKKNKCSKKYLLYTLLISSIFNRHYLALEYINPEITNELLKEIKNYMINSKNSDINKLFLDNIY</sequence>
<dbReference type="Proteomes" id="UP000001915">
    <property type="component" value="Chromosome"/>
</dbReference>
<dbReference type="AlphaFoldDB" id="D5U8J3"/>
<organism evidence="1 2">
    <name type="scientific">Brachyspira murdochii (strain ATCC 51284 / DSM 12563 / 56-150)</name>
    <name type="common">Serpulina murdochii</name>
    <dbReference type="NCBI Taxonomy" id="526224"/>
    <lineage>
        <taxon>Bacteria</taxon>
        <taxon>Pseudomonadati</taxon>
        <taxon>Spirochaetota</taxon>
        <taxon>Spirochaetia</taxon>
        <taxon>Brachyspirales</taxon>
        <taxon>Brachyspiraceae</taxon>
        <taxon>Brachyspira</taxon>
    </lineage>
</organism>
<dbReference type="RefSeq" id="WP_013113442.1">
    <property type="nucleotide sequence ID" value="NC_014150.1"/>
</dbReference>
<gene>
    <name evidence="1" type="ordered locus">Bmur_0919</name>
</gene>
<proteinExistence type="predicted"/>
<protein>
    <submittedName>
        <fullName evidence="1">Uncharacterized protein</fullName>
    </submittedName>
</protein>
<dbReference type="STRING" id="526224.Bmur_0919"/>
<evidence type="ECO:0000313" key="2">
    <source>
        <dbReference type="Proteomes" id="UP000001915"/>
    </source>
</evidence>
<reference evidence="1 2" key="1">
    <citation type="journal article" date="2010" name="Stand. Genomic Sci.">
        <title>Complete genome sequence of Brachyspira murdochii type strain (56-150).</title>
        <authorList>
            <person name="Pati A."/>
            <person name="Sikorski J."/>
            <person name="Gronow S."/>
            <person name="Munk C."/>
            <person name="Lapidus A."/>
            <person name="Copeland A."/>
            <person name="Glavina Del Tio T."/>
            <person name="Nolan M."/>
            <person name="Lucas S."/>
            <person name="Chen F."/>
            <person name="Tice H."/>
            <person name="Cheng J.F."/>
            <person name="Han C."/>
            <person name="Detter J.C."/>
            <person name="Bruce D."/>
            <person name="Tapia R."/>
            <person name="Goodwin L."/>
            <person name="Pitluck S."/>
            <person name="Liolios K."/>
            <person name="Ivanova N."/>
            <person name="Mavromatis K."/>
            <person name="Mikhailova N."/>
            <person name="Chen A."/>
            <person name="Palaniappan K."/>
            <person name="Land M."/>
            <person name="Hauser L."/>
            <person name="Chang Y.J."/>
            <person name="Jeffries C.D."/>
            <person name="Spring S."/>
            <person name="Rohde M."/>
            <person name="Goker M."/>
            <person name="Bristow J."/>
            <person name="Eisen J.A."/>
            <person name="Markowitz V."/>
            <person name="Hugenholtz P."/>
            <person name="Kyrpides N.C."/>
            <person name="Klenk H.P."/>
        </authorList>
    </citation>
    <scope>NUCLEOTIDE SEQUENCE [LARGE SCALE GENOMIC DNA]</scope>
    <source>
        <strain evidence="2">ATCC 51284 / DSM 12563 / 56-150</strain>
    </source>
</reference>
<name>D5U8J3_BRAM5</name>
<dbReference type="HOGENOM" id="CLU_1118482_0_0_12"/>
<dbReference type="KEGG" id="brm:Bmur_0919"/>
<dbReference type="EMBL" id="CP001959">
    <property type="protein sequence ID" value="ADG71016.1"/>
    <property type="molecule type" value="Genomic_DNA"/>
</dbReference>
<evidence type="ECO:0000313" key="1">
    <source>
        <dbReference type="EMBL" id="ADG71016.1"/>
    </source>
</evidence>
<accession>D5U8J3</accession>